<dbReference type="SMART" id="SM01117">
    <property type="entry name" value="Cyt-b5"/>
    <property type="match status" value="2"/>
</dbReference>
<evidence type="ECO:0000313" key="4">
    <source>
        <dbReference type="Proteomes" id="UP000235965"/>
    </source>
</evidence>
<comment type="similarity">
    <text evidence="1">Belongs to the cytochrome b5 family. MAPR subfamily.</text>
</comment>
<gene>
    <name evidence="3" type="ORF">B7P43_G13060</name>
</gene>
<dbReference type="InterPro" id="IPR050577">
    <property type="entry name" value="MAPR/NEUFC/NENF-like"/>
</dbReference>
<sequence>MGSDIDLRGKRKEMLFSKEKLKKHTDGSKGLYLAILGKVYDVGKGEKFYGPSGSYHFFTDLRGKRKEMLFSKEKLKKHTDGSKGLYLAILGKVYDVGKGEKFYGPSGSYHFFTGRDGSRAFITGDFTESGLTDDVIGLTPQELHSLHEWAQFYRREYKYLGKVIGRYYDTEGQPTPYYHQTVFCYHDMDTPCHLSFLNSWKLHKDQFGQFPNAAASTVGTMHILAHTYNQSTSTICTILKNKDKIKEIDASEGVARISMQRLRILDDVESCSSYG</sequence>
<reference evidence="3 4" key="1">
    <citation type="submission" date="2017-12" db="EMBL/GenBank/DDBJ databases">
        <title>Hemimetabolous genomes reveal molecular basis of termite eusociality.</title>
        <authorList>
            <person name="Harrison M.C."/>
            <person name="Jongepier E."/>
            <person name="Robertson H.M."/>
            <person name="Arning N."/>
            <person name="Bitard-Feildel T."/>
            <person name="Chao H."/>
            <person name="Childers C.P."/>
            <person name="Dinh H."/>
            <person name="Doddapaneni H."/>
            <person name="Dugan S."/>
            <person name="Gowin J."/>
            <person name="Greiner C."/>
            <person name="Han Y."/>
            <person name="Hu H."/>
            <person name="Hughes D.S.T."/>
            <person name="Huylmans A.-K."/>
            <person name="Kemena C."/>
            <person name="Kremer L.P.M."/>
            <person name="Lee S.L."/>
            <person name="Lopez-Ezquerra A."/>
            <person name="Mallet L."/>
            <person name="Monroy-Kuhn J.M."/>
            <person name="Moser A."/>
            <person name="Murali S.C."/>
            <person name="Muzny D.M."/>
            <person name="Otani S."/>
            <person name="Piulachs M.-D."/>
            <person name="Poelchau M."/>
            <person name="Qu J."/>
            <person name="Schaub F."/>
            <person name="Wada-Katsumata A."/>
            <person name="Worley K.C."/>
            <person name="Xie Q."/>
            <person name="Ylla G."/>
            <person name="Poulsen M."/>
            <person name="Gibbs R.A."/>
            <person name="Schal C."/>
            <person name="Richards S."/>
            <person name="Belles X."/>
            <person name="Korb J."/>
            <person name="Bornberg-Bauer E."/>
        </authorList>
    </citation>
    <scope>NUCLEOTIDE SEQUENCE [LARGE SCALE GENOMIC DNA]</scope>
    <source>
        <tissue evidence="3">Whole body</tissue>
    </source>
</reference>
<dbReference type="PANTHER" id="PTHR10281:SF4">
    <property type="entry name" value="NEUFERRICIN"/>
    <property type="match status" value="1"/>
</dbReference>
<dbReference type="PANTHER" id="PTHR10281">
    <property type="entry name" value="MEMBRANE-ASSOCIATED PROGESTERONE RECEPTOR COMPONENT-RELATED"/>
    <property type="match status" value="1"/>
</dbReference>
<protein>
    <recommendedName>
        <fullName evidence="2">Cytochrome b5 heme-binding domain-containing protein</fullName>
    </recommendedName>
</protein>
<evidence type="ECO:0000259" key="2">
    <source>
        <dbReference type="SMART" id="SM01117"/>
    </source>
</evidence>
<feature type="domain" description="Cytochrome b5 heme-binding" evidence="2">
    <location>
        <begin position="16"/>
        <end position="66"/>
    </location>
</feature>
<dbReference type="Pfam" id="PF00173">
    <property type="entry name" value="Cyt-b5"/>
    <property type="match status" value="2"/>
</dbReference>
<name>A0A2J7QMB5_9NEOP</name>
<dbReference type="GO" id="GO:0012505">
    <property type="term" value="C:endomembrane system"/>
    <property type="evidence" value="ECO:0007669"/>
    <property type="project" value="TreeGrafter"/>
</dbReference>
<evidence type="ECO:0000256" key="1">
    <source>
        <dbReference type="ARBA" id="ARBA00038357"/>
    </source>
</evidence>
<feature type="domain" description="Cytochrome b5 heme-binding" evidence="2">
    <location>
        <begin position="70"/>
        <end position="164"/>
    </location>
</feature>
<dbReference type="Gene3D" id="3.10.120.10">
    <property type="entry name" value="Cytochrome b5-like heme/steroid binding domain"/>
    <property type="match status" value="2"/>
</dbReference>
<accession>A0A2J7QMB5</accession>
<dbReference type="AlphaFoldDB" id="A0A2J7QMB5"/>
<dbReference type="SUPFAM" id="SSF55856">
    <property type="entry name" value="Cytochrome b5-like heme/steroid binding domain"/>
    <property type="match status" value="2"/>
</dbReference>
<dbReference type="EMBL" id="NEVH01013215">
    <property type="protein sequence ID" value="PNF29693.1"/>
    <property type="molecule type" value="Genomic_DNA"/>
</dbReference>
<dbReference type="GO" id="GO:0016020">
    <property type="term" value="C:membrane"/>
    <property type="evidence" value="ECO:0007669"/>
    <property type="project" value="TreeGrafter"/>
</dbReference>
<evidence type="ECO:0000313" key="3">
    <source>
        <dbReference type="EMBL" id="PNF29693.1"/>
    </source>
</evidence>
<dbReference type="InterPro" id="IPR036400">
    <property type="entry name" value="Cyt_B5-like_heme/steroid_sf"/>
</dbReference>
<comment type="caution">
    <text evidence="3">The sequence shown here is derived from an EMBL/GenBank/DDBJ whole genome shotgun (WGS) entry which is preliminary data.</text>
</comment>
<keyword evidence="4" id="KW-1185">Reference proteome</keyword>
<dbReference type="Gene3D" id="1.10.10.60">
    <property type="entry name" value="Homeodomain-like"/>
    <property type="match status" value="1"/>
</dbReference>
<dbReference type="OrthoDB" id="10257697at2759"/>
<proteinExistence type="inferred from homology"/>
<dbReference type="InParanoid" id="A0A2J7QMB5"/>
<dbReference type="Proteomes" id="UP000235965">
    <property type="component" value="Unassembled WGS sequence"/>
</dbReference>
<dbReference type="InterPro" id="IPR001199">
    <property type="entry name" value="Cyt_B5-like_heme/steroid-bd"/>
</dbReference>
<organism evidence="3 4">
    <name type="scientific">Cryptotermes secundus</name>
    <dbReference type="NCBI Taxonomy" id="105785"/>
    <lineage>
        <taxon>Eukaryota</taxon>
        <taxon>Metazoa</taxon>
        <taxon>Ecdysozoa</taxon>
        <taxon>Arthropoda</taxon>
        <taxon>Hexapoda</taxon>
        <taxon>Insecta</taxon>
        <taxon>Pterygota</taxon>
        <taxon>Neoptera</taxon>
        <taxon>Polyneoptera</taxon>
        <taxon>Dictyoptera</taxon>
        <taxon>Blattodea</taxon>
        <taxon>Blattoidea</taxon>
        <taxon>Termitoidae</taxon>
        <taxon>Kalotermitidae</taxon>
        <taxon>Cryptotermitinae</taxon>
        <taxon>Cryptotermes</taxon>
    </lineage>
</organism>
<dbReference type="STRING" id="105785.A0A2J7QMB5"/>